<dbReference type="EMBL" id="CP020809">
    <property type="protein sequence ID" value="ART69014.1"/>
    <property type="molecule type" value="Genomic_DNA"/>
</dbReference>
<dbReference type="KEGG" id="mdx:BTO20_10830"/>
<sequence length="160" mass="17212">MEEPVKSRSSTTVAAAALGVAVAVVLAPPASAMYYGNYMLNMPDRRDFHTWIWSALAPCQTLGAPDRYSCISVVTTPQPVAKAAYSHVEANLADGRYTMLVDDPFGLRCGDIYYGPTIPTHDVYTWDANTLAGEMVSTFDAGCDGAPGGTLTYPFTLTRM</sequence>
<reference evidence="1 2" key="1">
    <citation type="submission" date="2017-04" db="EMBL/GenBank/DDBJ databases">
        <title>Whole Genome Sequence of 1,4-Dioxane Degrading Bacterium Mycobacterium dioxanotrophicus PH-06.</title>
        <authorList>
            <person name="He Y."/>
        </authorList>
    </citation>
    <scope>NUCLEOTIDE SEQUENCE [LARGE SCALE GENOMIC DNA]</scope>
    <source>
        <strain evidence="1 2">PH-06</strain>
    </source>
</reference>
<organism evidence="1 2">
    <name type="scientific">Mycobacterium dioxanotrophicus</name>
    <dbReference type="NCBI Taxonomy" id="482462"/>
    <lineage>
        <taxon>Bacteria</taxon>
        <taxon>Bacillati</taxon>
        <taxon>Actinomycetota</taxon>
        <taxon>Actinomycetes</taxon>
        <taxon>Mycobacteriales</taxon>
        <taxon>Mycobacteriaceae</taxon>
        <taxon>Mycobacterium</taxon>
    </lineage>
</organism>
<evidence type="ECO:0000313" key="2">
    <source>
        <dbReference type="Proteomes" id="UP000195331"/>
    </source>
</evidence>
<dbReference type="AlphaFoldDB" id="A0A1Y0C1K1"/>
<evidence type="ECO:0000313" key="1">
    <source>
        <dbReference type="EMBL" id="ART69014.1"/>
    </source>
</evidence>
<protein>
    <submittedName>
        <fullName evidence="1">Uncharacterized protein</fullName>
    </submittedName>
</protein>
<name>A0A1Y0C1K1_9MYCO</name>
<accession>A0A1Y0C1K1</accession>
<keyword evidence="2" id="KW-1185">Reference proteome</keyword>
<proteinExistence type="predicted"/>
<gene>
    <name evidence="1" type="ORF">BTO20_10830</name>
</gene>
<dbReference type="Proteomes" id="UP000195331">
    <property type="component" value="Chromosome"/>
</dbReference>